<gene>
    <name evidence="3" type="ORF">CLV32_2422</name>
</gene>
<feature type="signal peptide" evidence="1">
    <location>
        <begin position="1"/>
        <end position="23"/>
    </location>
</feature>
<evidence type="ECO:0000256" key="1">
    <source>
        <dbReference type="SAM" id="SignalP"/>
    </source>
</evidence>
<organism evidence="3 4">
    <name type="scientific">Pedobacter duraquae</name>
    <dbReference type="NCBI Taxonomy" id="425511"/>
    <lineage>
        <taxon>Bacteria</taxon>
        <taxon>Pseudomonadati</taxon>
        <taxon>Bacteroidota</taxon>
        <taxon>Sphingobacteriia</taxon>
        <taxon>Sphingobacteriales</taxon>
        <taxon>Sphingobacteriaceae</taxon>
        <taxon>Pedobacter</taxon>
    </lineage>
</organism>
<dbReference type="OrthoDB" id="5379939at2"/>
<keyword evidence="3" id="KW-0645">Protease</keyword>
<dbReference type="RefSeq" id="WP_133555728.1">
    <property type="nucleotide sequence ID" value="NZ_SNWM01000003.1"/>
</dbReference>
<feature type="chain" id="PRO_5020229128" evidence="1">
    <location>
        <begin position="24"/>
        <end position="585"/>
    </location>
</feature>
<evidence type="ECO:0000313" key="4">
    <source>
        <dbReference type="Proteomes" id="UP000295499"/>
    </source>
</evidence>
<protein>
    <submittedName>
        <fullName evidence="3">C-terminal processing protease CtpA/Prc</fullName>
    </submittedName>
</protein>
<dbReference type="SUPFAM" id="SSF50156">
    <property type="entry name" value="PDZ domain-like"/>
    <property type="match status" value="1"/>
</dbReference>
<sequence>MKRYHYYNVIFLLFISSFNAAYASGDLPGTNERIKAFIQVWGMVKYRSLNAAAGGFHADSIFLASIEKVKSADEKQWTTLITAVLTDNPGSPSLKPLAVDSKKVLTKNIDYAWIKDNIFSTGIQQQLLALTKTFNPGKQHWFISEPAKSSAAPREQTYPDYTFDNEPMNLLALAKAWNAVAYLFPYRYVMDQKLEVTLQQLIPVFRGVKSRTEYEKSILMLETAIDDTHAAGFLDQLKTTTTIFDLKYYPPFTYKIDHDQIVVKEFLNDSLARANDLKVGDIISAINGVPVHDWLKQRATLLPASNQAVKYRLLETSNALAFSGVNSAELKLRVKRANQQLDLSLMLLVRKDKNVGAIVNKFFTQKYNETQLLKPYEDLPGNIALIRAGYFLDKSLPSDSGLIAFSQNLNQKKAIIFDMRKYPASPGLFYYYLPMALGKPAFKFARYYAADISNPGAFALKDGVEVYLSKDIKTKMPLYQGKIVILTDENTQSMGEWFTMMLRQINKNTTVFGTQTAGADGDLKYLNLPGGYQFLFTGNGIFYQDGKETQRIGIIPDVLYQPTLQDLISQKDMQLEKSIEYLTHH</sequence>
<accession>A0A4R6IHD8</accession>
<name>A0A4R6IHD8_9SPHI</name>
<dbReference type="GO" id="GO:0006508">
    <property type="term" value="P:proteolysis"/>
    <property type="evidence" value="ECO:0007669"/>
    <property type="project" value="UniProtKB-KW"/>
</dbReference>
<dbReference type="PANTHER" id="PTHR32060:SF30">
    <property type="entry name" value="CARBOXY-TERMINAL PROCESSING PROTEASE CTPA"/>
    <property type="match status" value="1"/>
</dbReference>
<dbReference type="InterPro" id="IPR036034">
    <property type="entry name" value="PDZ_sf"/>
</dbReference>
<dbReference type="Proteomes" id="UP000295499">
    <property type="component" value="Unassembled WGS sequence"/>
</dbReference>
<keyword evidence="1" id="KW-0732">Signal</keyword>
<evidence type="ECO:0000313" key="3">
    <source>
        <dbReference type="EMBL" id="TDO21318.1"/>
    </source>
</evidence>
<dbReference type="SUPFAM" id="SSF52096">
    <property type="entry name" value="ClpP/crotonase"/>
    <property type="match status" value="1"/>
</dbReference>
<dbReference type="Gene3D" id="2.30.42.10">
    <property type="match status" value="1"/>
</dbReference>
<dbReference type="Pfam" id="PF03572">
    <property type="entry name" value="Peptidase_S41"/>
    <property type="match status" value="1"/>
</dbReference>
<comment type="caution">
    <text evidence="3">The sequence shown here is derived from an EMBL/GenBank/DDBJ whole genome shotgun (WGS) entry which is preliminary data.</text>
</comment>
<dbReference type="InterPro" id="IPR029045">
    <property type="entry name" value="ClpP/crotonase-like_dom_sf"/>
</dbReference>
<dbReference type="GO" id="GO:0004175">
    <property type="term" value="F:endopeptidase activity"/>
    <property type="evidence" value="ECO:0007669"/>
    <property type="project" value="TreeGrafter"/>
</dbReference>
<reference evidence="3 4" key="1">
    <citation type="submission" date="2019-03" db="EMBL/GenBank/DDBJ databases">
        <title>Genomic Encyclopedia of Archaeal and Bacterial Type Strains, Phase II (KMG-II): from individual species to whole genera.</title>
        <authorList>
            <person name="Goeker M."/>
        </authorList>
    </citation>
    <scope>NUCLEOTIDE SEQUENCE [LARGE SCALE GENOMIC DNA]</scope>
    <source>
        <strain evidence="3 4">DSM 19034</strain>
    </source>
</reference>
<dbReference type="PANTHER" id="PTHR32060">
    <property type="entry name" value="TAIL-SPECIFIC PROTEASE"/>
    <property type="match status" value="1"/>
</dbReference>
<dbReference type="EMBL" id="SNWM01000003">
    <property type="protein sequence ID" value="TDO21318.1"/>
    <property type="molecule type" value="Genomic_DNA"/>
</dbReference>
<dbReference type="Gene3D" id="3.90.226.10">
    <property type="entry name" value="2-enoyl-CoA Hydratase, Chain A, domain 1"/>
    <property type="match status" value="1"/>
</dbReference>
<dbReference type="GO" id="GO:0007165">
    <property type="term" value="P:signal transduction"/>
    <property type="evidence" value="ECO:0007669"/>
    <property type="project" value="TreeGrafter"/>
</dbReference>
<keyword evidence="4" id="KW-1185">Reference proteome</keyword>
<proteinExistence type="predicted"/>
<feature type="domain" description="Tail specific protease" evidence="2">
    <location>
        <begin position="473"/>
        <end position="558"/>
    </location>
</feature>
<evidence type="ECO:0000259" key="2">
    <source>
        <dbReference type="Pfam" id="PF03572"/>
    </source>
</evidence>
<dbReference type="GO" id="GO:0030288">
    <property type="term" value="C:outer membrane-bounded periplasmic space"/>
    <property type="evidence" value="ECO:0007669"/>
    <property type="project" value="TreeGrafter"/>
</dbReference>
<dbReference type="GO" id="GO:0008236">
    <property type="term" value="F:serine-type peptidase activity"/>
    <property type="evidence" value="ECO:0007669"/>
    <property type="project" value="InterPro"/>
</dbReference>
<dbReference type="InterPro" id="IPR005151">
    <property type="entry name" value="Tail-specific_protease"/>
</dbReference>
<keyword evidence="3" id="KW-0378">Hydrolase</keyword>
<dbReference type="AlphaFoldDB" id="A0A4R6IHD8"/>